<dbReference type="Gene3D" id="3.30.565.10">
    <property type="entry name" value="Histidine kinase-like ATPase, C-terminal domain"/>
    <property type="match status" value="1"/>
</dbReference>
<feature type="transmembrane region" description="Helical" evidence="7">
    <location>
        <begin position="7"/>
        <end position="26"/>
    </location>
</feature>
<gene>
    <name evidence="9" type="ORF">Q361_11549</name>
</gene>
<dbReference type="Pfam" id="PF00512">
    <property type="entry name" value="HisKA"/>
    <property type="match status" value="1"/>
</dbReference>
<dbReference type="InterPro" id="IPR036097">
    <property type="entry name" value="HisK_dim/P_sf"/>
</dbReference>
<evidence type="ECO:0000256" key="6">
    <source>
        <dbReference type="ARBA" id="ARBA00023012"/>
    </source>
</evidence>
<dbReference type="InterPro" id="IPR004358">
    <property type="entry name" value="Sig_transdc_His_kin-like_C"/>
</dbReference>
<dbReference type="GO" id="GO:0004721">
    <property type="term" value="F:phosphoprotein phosphatase activity"/>
    <property type="evidence" value="ECO:0007669"/>
    <property type="project" value="TreeGrafter"/>
</dbReference>
<dbReference type="SMART" id="SM00388">
    <property type="entry name" value="HisKA"/>
    <property type="match status" value="1"/>
</dbReference>
<comment type="caution">
    <text evidence="9">The sequence shown here is derived from an EMBL/GenBank/DDBJ whole genome shotgun (WGS) entry which is preliminary data.</text>
</comment>
<dbReference type="InterPro" id="IPR003594">
    <property type="entry name" value="HATPase_dom"/>
</dbReference>
<dbReference type="PANTHER" id="PTHR45453">
    <property type="entry name" value="PHOSPHATE REGULON SENSOR PROTEIN PHOR"/>
    <property type="match status" value="1"/>
</dbReference>
<dbReference type="RefSeq" id="WP_103726798.1">
    <property type="nucleotide sequence ID" value="NZ_PQNY01000015.1"/>
</dbReference>
<comment type="catalytic activity">
    <reaction evidence="1">
        <text>ATP + protein L-histidine = ADP + protein N-phospho-L-histidine.</text>
        <dbReference type="EC" id="2.7.13.3"/>
    </reaction>
</comment>
<dbReference type="SMART" id="SM00387">
    <property type="entry name" value="HATPase_c"/>
    <property type="match status" value="1"/>
</dbReference>
<feature type="domain" description="Histidine kinase" evidence="8">
    <location>
        <begin position="236"/>
        <end position="449"/>
    </location>
</feature>
<keyword evidence="6" id="KW-0902">Two-component regulatory system</keyword>
<dbReference type="InterPro" id="IPR005467">
    <property type="entry name" value="His_kinase_dom"/>
</dbReference>
<dbReference type="AlphaFoldDB" id="A0A2S4N6S8"/>
<name>A0A2S4N6S8_9FLAO</name>
<dbReference type="EC" id="2.7.13.3" evidence="2"/>
<feature type="transmembrane region" description="Helical" evidence="7">
    <location>
        <begin position="195"/>
        <end position="217"/>
    </location>
</feature>
<dbReference type="PANTHER" id="PTHR45453:SF1">
    <property type="entry name" value="PHOSPHATE REGULON SENSOR PROTEIN PHOR"/>
    <property type="match status" value="1"/>
</dbReference>
<dbReference type="GO" id="GO:0000155">
    <property type="term" value="F:phosphorelay sensor kinase activity"/>
    <property type="evidence" value="ECO:0007669"/>
    <property type="project" value="InterPro"/>
</dbReference>
<dbReference type="GO" id="GO:0016036">
    <property type="term" value="P:cellular response to phosphate starvation"/>
    <property type="evidence" value="ECO:0007669"/>
    <property type="project" value="TreeGrafter"/>
</dbReference>
<evidence type="ECO:0000256" key="2">
    <source>
        <dbReference type="ARBA" id="ARBA00012438"/>
    </source>
</evidence>
<evidence type="ECO:0000256" key="3">
    <source>
        <dbReference type="ARBA" id="ARBA00022553"/>
    </source>
</evidence>
<keyword evidence="4" id="KW-0808">Transferase</keyword>
<dbReference type="CDD" id="cd00082">
    <property type="entry name" value="HisKA"/>
    <property type="match status" value="1"/>
</dbReference>
<keyword evidence="10" id="KW-1185">Reference proteome</keyword>
<reference evidence="9 10" key="1">
    <citation type="submission" date="2018-01" db="EMBL/GenBank/DDBJ databases">
        <title>Genomic Encyclopedia of Type Strains, Phase I: the one thousand microbial genomes (KMG-I) project.</title>
        <authorList>
            <person name="Goeker M."/>
        </authorList>
    </citation>
    <scope>NUCLEOTIDE SEQUENCE [LARGE SCALE GENOMIC DNA]</scope>
    <source>
        <strain evidence="9 10">DSM 17960</strain>
    </source>
</reference>
<keyword evidence="5 9" id="KW-0418">Kinase</keyword>
<keyword evidence="3" id="KW-0597">Phosphoprotein</keyword>
<dbReference type="PRINTS" id="PR00344">
    <property type="entry name" value="BCTRLSENSOR"/>
</dbReference>
<dbReference type="GO" id="GO:0005886">
    <property type="term" value="C:plasma membrane"/>
    <property type="evidence" value="ECO:0007669"/>
    <property type="project" value="TreeGrafter"/>
</dbReference>
<dbReference type="PROSITE" id="PS50109">
    <property type="entry name" value="HIS_KIN"/>
    <property type="match status" value="1"/>
</dbReference>
<dbReference type="InterPro" id="IPR036890">
    <property type="entry name" value="HATPase_C_sf"/>
</dbReference>
<dbReference type="OrthoDB" id="1933776at2"/>
<protein>
    <recommendedName>
        <fullName evidence="2">histidine kinase</fullName>
        <ecNumber evidence="2">2.7.13.3</ecNumber>
    </recommendedName>
</protein>
<keyword evidence="7" id="KW-0812">Transmembrane</keyword>
<evidence type="ECO:0000256" key="4">
    <source>
        <dbReference type="ARBA" id="ARBA00022679"/>
    </source>
</evidence>
<evidence type="ECO:0000256" key="1">
    <source>
        <dbReference type="ARBA" id="ARBA00000085"/>
    </source>
</evidence>
<dbReference type="InterPro" id="IPR003661">
    <property type="entry name" value="HisK_dim/P_dom"/>
</dbReference>
<dbReference type="SUPFAM" id="SSF55874">
    <property type="entry name" value="ATPase domain of HSP90 chaperone/DNA topoisomerase II/histidine kinase"/>
    <property type="match status" value="1"/>
</dbReference>
<dbReference type="CDD" id="cd00075">
    <property type="entry name" value="HATPase"/>
    <property type="match status" value="1"/>
</dbReference>
<keyword evidence="7" id="KW-0472">Membrane</keyword>
<evidence type="ECO:0000313" key="10">
    <source>
        <dbReference type="Proteomes" id="UP000237056"/>
    </source>
</evidence>
<keyword evidence="7" id="KW-1133">Transmembrane helix</keyword>
<proteinExistence type="predicted"/>
<evidence type="ECO:0000256" key="5">
    <source>
        <dbReference type="ARBA" id="ARBA00022777"/>
    </source>
</evidence>
<dbReference type="InterPro" id="IPR050351">
    <property type="entry name" value="BphY/WalK/GraS-like"/>
</dbReference>
<dbReference type="Proteomes" id="UP000237056">
    <property type="component" value="Unassembled WGS sequence"/>
</dbReference>
<organism evidence="9 10">
    <name type="scientific">Flavobacterium croceum DSM 17960</name>
    <dbReference type="NCBI Taxonomy" id="1121886"/>
    <lineage>
        <taxon>Bacteria</taxon>
        <taxon>Pseudomonadati</taxon>
        <taxon>Bacteroidota</taxon>
        <taxon>Flavobacteriia</taxon>
        <taxon>Flavobacteriales</taxon>
        <taxon>Flavobacteriaceae</taxon>
        <taxon>Flavobacterium</taxon>
    </lineage>
</organism>
<accession>A0A2S4N6S8</accession>
<dbReference type="EMBL" id="PQNY01000015">
    <property type="protein sequence ID" value="POS01043.1"/>
    <property type="molecule type" value="Genomic_DNA"/>
</dbReference>
<evidence type="ECO:0000259" key="8">
    <source>
        <dbReference type="PROSITE" id="PS50109"/>
    </source>
</evidence>
<evidence type="ECO:0000313" key="9">
    <source>
        <dbReference type="EMBL" id="POS01043.1"/>
    </source>
</evidence>
<dbReference type="Gene3D" id="1.10.287.130">
    <property type="match status" value="1"/>
</dbReference>
<sequence>MNRKIKILVAFSCLIFVLLCTIQYYLVQTTYEHKVSEFKNEIKNYFYNNTNHYTSLDTAITFSKNSLYQTLAENYIENKETRFVIKNSMLKNNLRDTISQKLKTEFAKHFSDYEINFGLVLNKFVVYNKTKADTIYAEKPNIRNLFAGNLKTLEDAFVLRNYTNNFALDKHTQLITEDTLYISVVNYKSIVWQRMSGILALSVISMLVLMFLFYLALRALIVQKNINEVTTDFINNITHEFQTPLTTIGVSTKILAQNMSYNQDDSMRQTISTIERQNNRLIKLINQVLECSVEQKWKHLQNQSIEISSFVQSIISDFKTAYPTIDFYEQYNTTATLYGDAFHLTTAITNVLQNAVKYGSTKIVIETKSVDNFAQLIITDNGIGIDKKKQSLLFKKFYRINEGNIHNNKGLGLGLYYVNQIIKAHKGIINLKSEQGKGASFTISMPYVY</sequence>
<dbReference type="SUPFAM" id="SSF47384">
    <property type="entry name" value="Homodimeric domain of signal transducing histidine kinase"/>
    <property type="match status" value="1"/>
</dbReference>
<dbReference type="Pfam" id="PF02518">
    <property type="entry name" value="HATPase_c"/>
    <property type="match status" value="1"/>
</dbReference>
<evidence type="ECO:0000256" key="7">
    <source>
        <dbReference type="SAM" id="Phobius"/>
    </source>
</evidence>